<comment type="cofactor">
    <cofactor evidence="6">
        <name>[2Fe-2S] cluster</name>
        <dbReference type="ChEBI" id="CHEBI:190135"/>
    </cofactor>
</comment>
<dbReference type="InterPro" id="IPR001055">
    <property type="entry name" value="Adrenodoxin-like"/>
</dbReference>
<dbReference type="RefSeq" id="WP_216925923.1">
    <property type="nucleotide sequence ID" value="NZ_JAHOPC010000010.1"/>
</dbReference>
<evidence type="ECO:0000313" key="9">
    <source>
        <dbReference type="Proteomes" id="UP000824166"/>
    </source>
</evidence>
<evidence type="ECO:0000256" key="3">
    <source>
        <dbReference type="ARBA" id="ARBA00022723"/>
    </source>
</evidence>
<organism evidence="8 9">
    <name type="scientific">Paenarthrobacter aromaticivorans</name>
    <dbReference type="NCBI Taxonomy" id="2849150"/>
    <lineage>
        <taxon>Bacteria</taxon>
        <taxon>Bacillati</taxon>
        <taxon>Actinomycetota</taxon>
        <taxon>Actinomycetes</taxon>
        <taxon>Micrococcales</taxon>
        <taxon>Micrococcaceae</taxon>
        <taxon>Paenarthrobacter</taxon>
    </lineage>
</organism>
<protein>
    <submittedName>
        <fullName evidence="8">2Fe-2S iron-sulfur cluster binding domain-containing protein</fullName>
    </submittedName>
</protein>
<gene>
    <name evidence="8" type="ORF">KSW38_16060</name>
</gene>
<dbReference type="PROSITE" id="PS51085">
    <property type="entry name" value="2FE2S_FER_2"/>
    <property type="match status" value="1"/>
</dbReference>
<sequence>MPKITYHHASGDVDTVEVPEGTSIMRAALTNSINGIVGECGGQTMCATCHVYVRGDVELPEISDDEDEMLDCTADDRLGNSRLGCQVVAGRDFGDIEVSLPANQS</sequence>
<evidence type="ECO:0000256" key="5">
    <source>
        <dbReference type="ARBA" id="ARBA00023014"/>
    </source>
</evidence>
<comment type="similarity">
    <text evidence="1">Belongs to the adrenodoxin/putidaredoxin family.</text>
</comment>
<feature type="domain" description="2Fe-2S ferredoxin-type" evidence="7">
    <location>
        <begin position="2"/>
        <end position="104"/>
    </location>
</feature>
<name>A0ABS6IAD3_9MICC</name>
<keyword evidence="3" id="KW-0479">Metal-binding</keyword>
<dbReference type="PANTHER" id="PTHR23426">
    <property type="entry name" value="FERREDOXIN/ADRENODOXIN"/>
    <property type="match status" value="1"/>
</dbReference>
<evidence type="ECO:0000256" key="2">
    <source>
        <dbReference type="ARBA" id="ARBA00022714"/>
    </source>
</evidence>
<dbReference type="PROSITE" id="PS00814">
    <property type="entry name" value="ADX"/>
    <property type="match status" value="1"/>
</dbReference>
<dbReference type="Pfam" id="PF00111">
    <property type="entry name" value="Fer2"/>
    <property type="match status" value="1"/>
</dbReference>
<dbReference type="EMBL" id="JAHOPC010000010">
    <property type="protein sequence ID" value="MBU8867803.1"/>
    <property type="molecule type" value="Genomic_DNA"/>
</dbReference>
<dbReference type="Proteomes" id="UP000824166">
    <property type="component" value="Unassembled WGS sequence"/>
</dbReference>
<keyword evidence="5" id="KW-0411">Iron-sulfur</keyword>
<keyword evidence="2" id="KW-0001">2Fe-2S</keyword>
<reference evidence="8 9" key="1">
    <citation type="submission" date="2021-06" db="EMBL/GenBank/DDBJ databases">
        <authorList>
            <person name="Jeong J.W."/>
        </authorList>
    </citation>
    <scope>NUCLEOTIDE SEQUENCE [LARGE SCALE GENOMIC DNA]</scope>
    <source>
        <strain evidence="8 9">MMS21-TAE1-1</strain>
    </source>
</reference>
<accession>A0ABS6IAD3</accession>
<comment type="caution">
    <text evidence="8">The sequence shown here is derived from an EMBL/GenBank/DDBJ whole genome shotgun (WGS) entry which is preliminary data.</text>
</comment>
<evidence type="ECO:0000256" key="1">
    <source>
        <dbReference type="ARBA" id="ARBA00010914"/>
    </source>
</evidence>
<dbReference type="CDD" id="cd00207">
    <property type="entry name" value="fer2"/>
    <property type="match status" value="1"/>
</dbReference>
<keyword evidence="9" id="KW-1185">Reference proteome</keyword>
<dbReference type="InterPro" id="IPR001041">
    <property type="entry name" value="2Fe-2S_ferredoxin-type"/>
</dbReference>
<keyword evidence="4" id="KW-0408">Iron</keyword>
<evidence type="ECO:0000313" key="8">
    <source>
        <dbReference type="EMBL" id="MBU8867803.1"/>
    </source>
</evidence>
<evidence type="ECO:0000256" key="6">
    <source>
        <dbReference type="ARBA" id="ARBA00034078"/>
    </source>
</evidence>
<evidence type="ECO:0000259" key="7">
    <source>
        <dbReference type="PROSITE" id="PS51085"/>
    </source>
</evidence>
<evidence type="ECO:0000256" key="4">
    <source>
        <dbReference type="ARBA" id="ARBA00023004"/>
    </source>
</evidence>
<dbReference type="InterPro" id="IPR018298">
    <property type="entry name" value="Adrenodoxin_Fe-S_BS"/>
</dbReference>
<proteinExistence type="inferred from homology"/>
<dbReference type="PANTHER" id="PTHR23426:SF65">
    <property type="entry name" value="FERREDOXIN-2, MITOCHONDRIAL"/>
    <property type="match status" value="1"/>
</dbReference>